<dbReference type="InterPro" id="IPR020449">
    <property type="entry name" value="Tscrpt_reg_AraC-type_HTH"/>
</dbReference>
<dbReference type="Proteomes" id="UP001243757">
    <property type="component" value="Unassembled WGS sequence"/>
</dbReference>
<evidence type="ECO:0000313" key="6">
    <source>
        <dbReference type="Proteomes" id="UP001243757"/>
    </source>
</evidence>
<keyword evidence="2" id="KW-0238">DNA-binding</keyword>
<evidence type="ECO:0000256" key="3">
    <source>
        <dbReference type="ARBA" id="ARBA00023163"/>
    </source>
</evidence>
<keyword evidence="1" id="KW-0805">Transcription regulation</keyword>
<proteinExistence type="predicted"/>
<evidence type="ECO:0000259" key="4">
    <source>
        <dbReference type="PROSITE" id="PS01124"/>
    </source>
</evidence>
<dbReference type="RefSeq" id="WP_284482598.1">
    <property type="nucleotide sequence ID" value="NZ_JASNJD010000018.1"/>
</dbReference>
<dbReference type="SUPFAM" id="SSF46689">
    <property type="entry name" value="Homeodomain-like"/>
    <property type="match status" value="1"/>
</dbReference>
<dbReference type="InterPro" id="IPR009057">
    <property type="entry name" value="Homeodomain-like_sf"/>
</dbReference>
<evidence type="ECO:0000256" key="2">
    <source>
        <dbReference type="ARBA" id="ARBA00023125"/>
    </source>
</evidence>
<dbReference type="SMART" id="SM00342">
    <property type="entry name" value="HTH_ARAC"/>
    <property type="match status" value="1"/>
</dbReference>
<keyword evidence="3" id="KW-0804">Transcription</keyword>
<sequence length="323" mass="36125">MTSRPDPQKARAPHVSSFDTSALEPSVQVRLWEHYAQEHVFQVHCHSVNADTLHGSLRNFETGSVRFADMRATAHVVERTARDVAEDPCELILLIMILEGEATYGQGGVWMTAQVGDILAMRSDQPFLGTYSRPVRQMVMTLPVTEFTDLCGREIVGLERATQAQLGNKSLRWLFEQGLASLDGTGSVPYQAIHGLGLVAALFGRSDPVQGRRMRPHFFAAQAWIADHLSDPTLSPSQIAAGLNISLRHLNRVFAREGVTVRRVIEERRLKMALQLLQDPKHTYMSIGEIAYSCGFSDQSLFSRQFRRQFDLTPTEARLAARP</sequence>
<dbReference type="PROSITE" id="PS00041">
    <property type="entry name" value="HTH_ARAC_FAMILY_1"/>
    <property type="match status" value="1"/>
</dbReference>
<dbReference type="PRINTS" id="PR00032">
    <property type="entry name" value="HTHARAC"/>
</dbReference>
<dbReference type="Pfam" id="PF14525">
    <property type="entry name" value="AraC_binding_2"/>
    <property type="match status" value="1"/>
</dbReference>
<dbReference type="InterPro" id="IPR018060">
    <property type="entry name" value="HTH_AraC"/>
</dbReference>
<dbReference type="EMBL" id="JASNJD010000018">
    <property type="protein sequence ID" value="MDK3019826.1"/>
    <property type="molecule type" value="Genomic_DNA"/>
</dbReference>
<accession>A0ABT7F5F3</accession>
<name>A0ABT7F5F3_9RHOB</name>
<protein>
    <submittedName>
        <fullName evidence="5">Helix-turn-helix domain-containing protein</fullName>
    </submittedName>
</protein>
<dbReference type="InterPro" id="IPR035418">
    <property type="entry name" value="AraC-bd_2"/>
</dbReference>
<reference evidence="5 6" key="1">
    <citation type="submission" date="2023-05" db="EMBL/GenBank/DDBJ databases">
        <title>Pseudodonghicola sp. nov.</title>
        <authorList>
            <person name="Huang J."/>
        </authorList>
    </citation>
    <scope>NUCLEOTIDE SEQUENCE [LARGE SCALE GENOMIC DNA]</scope>
    <source>
        <strain evidence="5 6">IC7</strain>
    </source>
</reference>
<organism evidence="5 6">
    <name type="scientific">Pseudodonghicola flavimaris</name>
    <dbReference type="NCBI Taxonomy" id="3050036"/>
    <lineage>
        <taxon>Bacteria</taxon>
        <taxon>Pseudomonadati</taxon>
        <taxon>Pseudomonadota</taxon>
        <taxon>Alphaproteobacteria</taxon>
        <taxon>Rhodobacterales</taxon>
        <taxon>Paracoccaceae</taxon>
        <taxon>Pseudodonghicola</taxon>
    </lineage>
</organism>
<dbReference type="PANTHER" id="PTHR46796:SF6">
    <property type="entry name" value="ARAC SUBFAMILY"/>
    <property type="match status" value="1"/>
</dbReference>
<keyword evidence="6" id="KW-1185">Reference proteome</keyword>
<dbReference type="InterPro" id="IPR018062">
    <property type="entry name" value="HTH_AraC-typ_CS"/>
</dbReference>
<dbReference type="Pfam" id="PF12833">
    <property type="entry name" value="HTH_18"/>
    <property type="match status" value="1"/>
</dbReference>
<comment type="caution">
    <text evidence="5">The sequence shown here is derived from an EMBL/GenBank/DDBJ whole genome shotgun (WGS) entry which is preliminary data.</text>
</comment>
<evidence type="ECO:0000313" key="5">
    <source>
        <dbReference type="EMBL" id="MDK3019826.1"/>
    </source>
</evidence>
<dbReference type="Gene3D" id="1.10.10.60">
    <property type="entry name" value="Homeodomain-like"/>
    <property type="match status" value="1"/>
</dbReference>
<feature type="domain" description="HTH araC/xylS-type" evidence="4">
    <location>
        <begin position="219"/>
        <end position="320"/>
    </location>
</feature>
<dbReference type="PANTHER" id="PTHR46796">
    <property type="entry name" value="HTH-TYPE TRANSCRIPTIONAL ACTIVATOR RHAS-RELATED"/>
    <property type="match status" value="1"/>
</dbReference>
<gene>
    <name evidence="5" type="ORF">QO033_19265</name>
</gene>
<dbReference type="InterPro" id="IPR050204">
    <property type="entry name" value="AraC_XylS_family_regulators"/>
</dbReference>
<dbReference type="PROSITE" id="PS01124">
    <property type="entry name" value="HTH_ARAC_FAMILY_2"/>
    <property type="match status" value="1"/>
</dbReference>
<evidence type="ECO:0000256" key="1">
    <source>
        <dbReference type="ARBA" id="ARBA00023015"/>
    </source>
</evidence>